<name>A0A2V0P7Q4_9CHLO</name>
<dbReference type="PANTHER" id="PTHR43626:SF4">
    <property type="entry name" value="GCN5-RELATED N-ACETYLTRANSFERASE 2, CHLOROPLASTIC"/>
    <property type="match status" value="1"/>
</dbReference>
<dbReference type="FunCoup" id="A0A2V0P7Q4">
    <property type="interactions" value="588"/>
</dbReference>
<feature type="domain" description="N-acetyltransferase" evidence="4">
    <location>
        <begin position="114"/>
        <end position="259"/>
    </location>
</feature>
<dbReference type="GO" id="GO:0008080">
    <property type="term" value="F:N-acetyltransferase activity"/>
    <property type="evidence" value="ECO:0007669"/>
    <property type="project" value="InterPro"/>
</dbReference>
<dbReference type="CDD" id="cd04301">
    <property type="entry name" value="NAT_SF"/>
    <property type="match status" value="1"/>
</dbReference>
<dbReference type="STRING" id="307507.A0A2V0P7Q4"/>
<dbReference type="InterPro" id="IPR000182">
    <property type="entry name" value="GNAT_dom"/>
</dbReference>
<reference evidence="5 6" key="1">
    <citation type="journal article" date="2018" name="Sci. Rep.">
        <title>Raphidocelis subcapitata (=Pseudokirchneriella subcapitata) provides an insight into genome evolution and environmental adaptations in the Sphaeropleales.</title>
        <authorList>
            <person name="Suzuki S."/>
            <person name="Yamaguchi H."/>
            <person name="Nakajima N."/>
            <person name="Kawachi M."/>
        </authorList>
    </citation>
    <scope>NUCLEOTIDE SEQUENCE [LARGE SCALE GENOMIC DNA]</scope>
    <source>
        <strain evidence="5 6">NIES-35</strain>
    </source>
</reference>
<feature type="region of interest" description="Disordered" evidence="3">
    <location>
        <begin position="1"/>
        <end position="94"/>
    </location>
</feature>
<feature type="compositionally biased region" description="Low complexity" evidence="3">
    <location>
        <begin position="68"/>
        <end position="80"/>
    </location>
</feature>
<evidence type="ECO:0000259" key="4">
    <source>
        <dbReference type="PROSITE" id="PS51186"/>
    </source>
</evidence>
<dbReference type="Gene3D" id="3.40.630.30">
    <property type="match status" value="1"/>
</dbReference>
<dbReference type="Pfam" id="PF00583">
    <property type="entry name" value="Acetyltransf_1"/>
    <property type="match status" value="1"/>
</dbReference>
<dbReference type="GO" id="GO:0005737">
    <property type="term" value="C:cytoplasm"/>
    <property type="evidence" value="ECO:0007669"/>
    <property type="project" value="UniProtKB-ARBA"/>
</dbReference>
<evidence type="ECO:0000256" key="1">
    <source>
        <dbReference type="ARBA" id="ARBA00022679"/>
    </source>
</evidence>
<evidence type="ECO:0000313" key="6">
    <source>
        <dbReference type="Proteomes" id="UP000247498"/>
    </source>
</evidence>
<dbReference type="FunFam" id="3.40.630.30:FF:000059">
    <property type="entry name" value="Putative acetyltransferase NSI"/>
    <property type="match status" value="1"/>
</dbReference>
<evidence type="ECO:0000313" key="5">
    <source>
        <dbReference type="EMBL" id="GBF95599.1"/>
    </source>
</evidence>
<dbReference type="PANTHER" id="PTHR43626">
    <property type="entry name" value="ACYL-COA N-ACYLTRANSFERASE"/>
    <property type="match status" value="1"/>
</dbReference>
<keyword evidence="6" id="KW-1185">Reference proteome</keyword>
<accession>A0A2V0P7Q4</accession>
<dbReference type="EMBL" id="BDRX01000066">
    <property type="protein sequence ID" value="GBF95599.1"/>
    <property type="molecule type" value="Genomic_DNA"/>
</dbReference>
<keyword evidence="2" id="KW-0012">Acyltransferase</keyword>
<dbReference type="InParanoid" id="A0A2V0P7Q4"/>
<protein>
    <submittedName>
        <fullName evidence="5">Acetyltransferase</fullName>
    </submittedName>
</protein>
<dbReference type="InterPro" id="IPR045039">
    <property type="entry name" value="NSI-like"/>
</dbReference>
<dbReference type="Proteomes" id="UP000247498">
    <property type="component" value="Unassembled WGS sequence"/>
</dbReference>
<sequence length="259" mass="27169">MQRAMRPGGCRAGCSGTRAAAAAAPPPPRCTSSSGRAATPGLPQRRRQRGVGGSGSHVCRGFLGSIFKKGPSPGSSSSKPDPGRPSLEDDLGGEDPRELVLAETPRPDGGAARIVYRNGAAIDAAALEELSGKVGWPERPVKKVEAALRNSYMVASLHLQVVPPGGGGGAPKEQLIGLARATSDHAFNATIWDVIVDPAYQGQGLGKALVEQMVRSLLRRDISNITLFADPKVVDFYKGLGFEADPDGISGMFWYPKGW</sequence>
<comment type="caution">
    <text evidence="5">The sequence shown here is derived from an EMBL/GenBank/DDBJ whole genome shotgun (WGS) entry which is preliminary data.</text>
</comment>
<dbReference type="SUPFAM" id="SSF55729">
    <property type="entry name" value="Acyl-CoA N-acyltransferases (Nat)"/>
    <property type="match status" value="1"/>
</dbReference>
<evidence type="ECO:0000256" key="2">
    <source>
        <dbReference type="ARBA" id="ARBA00023315"/>
    </source>
</evidence>
<dbReference type="PROSITE" id="PS51186">
    <property type="entry name" value="GNAT"/>
    <property type="match status" value="1"/>
</dbReference>
<proteinExistence type="predicted"/>
<organism evidence="5 6">
    <name type="scientific">Raphidocelis subcapitata</name>
    <dbReference type="NCBI Taxonomy" id="307507"/>
    <lineage>
        <taxon>Eukaryota</taxon>
        <taxon>Viridiplantae</taxon>
        <taxon>Chlorophyta</taxon>
        <taxon>core chlorophytes</taxon>
        <taxon>Chlorophyceae</taxon>
        <taxon>CS clade</taxon>
        <taxon>Sphaeropleales</taxon>
        <taxon>Selenastraceae</taxon>
        <taxon>Raphidocelis</taxon>
    </lineage>
</organism>
<evidence type="ECO:0000256" key="3">
    <source>
        <dbReference type="SAM" id="MobiDB-lite"/>
    </source>
</evidence>
<keyword evidence="1 5" id="KW-0808">Transferase</keyword>
<feature type="compositionally biased region" description="Low complexity" evidence="3">
    <location>
        <begin position="8"/>
        <end position="23"/>
    </location>
</feature>
<dbReference type="OrthoDB" id="10039976at2759"/>
<dbReference type="AlphaFoldDB" id="A0A2V0P7Q4"/>
<dbReference type="InterPro" id="IPR016181">
    <property type="entry name" value="Acyl_CoA_acyltransferase"/>
</dbReference>
<gene>
    <name evidence="5" type="ORF">Rsub_08580</name>
</gene>